<dbReference type="Proteomes" id="UP000054321">
    <property type="component" value="Unassembled WGS sequence"/>
</dbReference>
<dbReference type="Pfam" id="PF00022">
    <property type="entry name" value="Actin"/>
    <property type="match status" value="1"/>
</dbReference>
<dbReference type="HOGENOM" id="CLU_027965_6_2_1"/>
<protein>
    <recommendedName>
        <fullName evidence="4">Actin-related protein 4</fullName>
    </recommendedName>
</protein>
<gene>
    <name evidence="2" type="ORF">OIDMADRAFT_57340</name>
</gene>
<name>A0A0C3H5U1_OIDMZ</name>
<dbReference type="InterPro" id="IPR043129">
    <property type="entry name" value="ATPase_NBD"/>
</dbReference>
<dbReference type="InParanoid" id="A0A0C3H5U1"/>
<dbReference type="InterPro" id="IPR004001">
    <property type="entry name" value="Actin_CS"/>
</dbReference>
<reference evidence="2 3" key="1">
    <citation type="submission" date="2014-04" db="EMBL/GenBank/DDBJ databases">
        <authorList>
            <consortium name="DOE Joint Genome Institute"/>
            <person name="Kuo A."/>
            <person name="Martino E."/>
            <person name="Perotto S."/>
            <person name="Kohler A."/>
            <person name="Nagy L.G."/>
            <person name="Floudas D."/>
            <person name="Copeland A."/>
            <person name="Barry K.W."/>
            <person name="Cichocki N."/>
            <person name="Veneault-Fourrey C."/>
            <person name="LaButti K."/>
            <person name="Lindquist E.A."/>
            <person name="Lipzen A."/>
            <person name="Lundell T."/>
            <person name="Morin E."/>
            <person name="Murat C."/>
            <person name="Sun H."/>
            <person name="Tunlid A."/>
            <person name="Henrissat B."/>
            <person name="Grigoriev I.V."/>
            <person name="Hibbett D.S."/>
            <person name="Martin F."/>
            <person name="Nordberg H.P."/>
            <person name="Cantor M.N."/>
            <person name="Hua S.X."/>
        </authorList>
    </citation>
    <scope>NUCLEOTIDE SEQUENCE [LARGE SCALE GENOMIC DNA]</scope>
    <source>
        <strain evidence="2 3">Zn</strain>
    </source>
</reference>
<proteinExistence type="inferred from homology"/>
<organism evidence="2 3">
    <name type="scientific">Oidiodendron maius (strain Zn)</name>
    <dbReference type="NCBI Taxonomy" id="913774"/>
    <lineage>
        <taxon>Eukaryota</taxon>
        <taxon>Fungi</taxon>
        <taxon>Dikarya</taxon>
        <taxon>Ascomycota</taxon>
        <taxon>Pezizomycotina</taxon>
        <taxon>Leotiomycetes</taxon>
        <taxon>Leotiomycetes incertae sedis</taxon>
        <taxon>Myxotrichaceae</taxon>
        <taxon>Oidiodendron</taxon>
    </lineage>
</organism>
<sequence length="467" mass="51036">MASQQPMTSSMQPTDVYGGDEVSAIVLDPGYSSIRAGFAGEDLPKSFVNSFYGVQGEKVVFGDDFIHNPLANLEIRNPMSKEGLVEDWDTSTRLWEYAITSRLTTFKQADPRTNGLNDDTKDILVEAVDENEKALEEHPLLLTETAWNSAKNREKSIEIAMESWGCPAFWLARNSVLAAFGSGKATALIVDVGASTASVMCVHDGLILKKSIQRSPLAGNWVSSQLRSLFSTVEPKVDLSPHYTIASKTQVDAGAPSQAVYRKFDTEPSESFRALEEERVLTEFKESVVQVWGGPGKLNATNQSGTTNADYIRSQPGRVFEFPDGANRMWGVERFSASEGLFDASAALPSLNSADPPIQKSQTIPDMLRTSINAVDVDLRPTLLQNIVVAGGSSLLNGFNDRLHNEVSAMFPGARVKIHAPGLTAERRFGSWIGGSILGSLGTFHQMWISKKEYDEFGASIVEKRCK</sequence>
<dbReference type="AlphaFoldDB" id="A0A0C3H5U1"/>
<dbReference type="PROSITE" id="PS00432">
    <property type="entry name" value="ACTINS_2"/>
    <property type="match status" value="1"/>
</dbReference>
<evidence type="ECO:0008006" key="4">
    <source>
        <dbReference type="Google" id="ProtNLM"/>
    </source>
</evidence>
<dbReference type="OrthoDB" id="5132116at2759"/>
<evidence type="ECO:0000256" key="1">
    <source>
        <dbReference type="RuleBase" id="RU000487"/>
    </source>
</evidence>
<dbReference type="Gene3D" id="3.90.640.10">
    <property type="entry name" value="Actin, Chain A, domain 4"/>
    <property type="match status" value="1"/>
</dbReference>
<reference evidence="3" key="2">
    <citation type="submission" date="2015-01" db="EMBL/GenBank/DDBJ databases">
        <title>Evolutionary Origins and Diversification of the Mycorrhizal Mutualists.</title>
        <authorList>
            <consortium name="DOE Joint Genome Institute"/>
            <consortium name="Mycorrhizal Genomics Consortium"/>
            <person name="Kohler A."/>
            <person name="Kuo A."/>
            <person name="Nagy L.G."/>
            <person name="Floudas D."/>
            <person name="Copeland A."/>
            <person name="Barry K.W."/>
            <person name="Cichocki N."/>
            <person name="Veneault-Fourrey C."/>
            <person name="LaButti K."/>
            <person name="Lindquist E.A."/>
            <person name="Lipzen A."/>
            <person name="Lundell T."/>
            <person name="Morin E."/>
            <person name="Murat C."/>
            <person name="Riley R."/>
            <person name="Ohm R."/>
            <person name="Sun H."/>
            <person name="Tunlid A."/>
            <person name="Henrissat B."/>
            <person name="Grigoriev I.V."/>
            <person name="Hibbett D.S."/>
            <person name="Martin F."/>
        </authorList>
    </citation>
    <scope>NUCLEOTIDE SEQUENCE [LARGE SCALE GENOMIC DNA]</scope>
    <source>
        <strain evidence="3">Zn</strain>
    </source>
</reference>
<keyword evidence="3" id="KW-1185">Reference proteome</keyword>
<dbReference type="CDD" id="cd13395">
    <property type="entry name" value="ASKHA_NBD_Arp4_ACTL6-like"/>
    <property type="match status" value="1"/>
</dbReference>
<dbReference type="InterPro" id="IPR004000">
    <property type="entry name" value="Actin"/>
</dbReference>
<accession>A0A0C3H5U1</accession>
<comment type="similarity">
    <text evidence="1">Belongs to the actin family.</text>
</comment>
<dbReference type="Gene3D" id="3.30.420.40">
    <property type="match status" value="3"/>
</dbReference>
<dbReference type="FunCoup" id="A0A0C3H5U1">
    <property type="interactions" value="298"/>
</dbReference>
<dbReference type="PANTHER" id="PTHR11937">
    <property type="entry name" value="ACTIN"/>
    <property type="match status" value="1"/>
</dbReference>
<evidence type="ECO:0000313" key="3">
    <source>
        <dbReference type="Proteomes" id="UP000054321"/>
    </source>
</evidence>
<dbReference type="SMART" id="SM00268">
    <property type="entry name" value="ACTIN"/>
    <property type="match status" value="1"/>
</dbReference>
<dbReference type="EMBL" id="KN832881">
    <property type="protein sequence ID" value="KIM97826.1"/>
    <property type="molecule type" value="Genomic_DNA"/>
</dbReference>
<dbReference type="FunFam" id="3.30.420.40:FF:000058">
    <property type="entry name" value="Putative actin-related protein 5"/>
    <property type="match status" value="1"/>
</dbReference>
<dbReference type="SUPFAM" id="SSF53067">
    <property type="entry name" value="Actin-like ATPase domain"/>
    <property type="match status" value="2"/>
</dbReference>
<dbReference type="STRING" id="913774.A0A0C3H5U1"/>
<evidence type="ECO:0000313" key="2">
    <source>
        <dbReference type="EMBL" id="KIM97826.1"/>
    </source>
</evidence>